<proteinExistence type="inferred from homology"/>
<dbReference type="Gene3D" id="2.40.50.100">
    <property type="match status" value="2"/>
</dbReference>
<dbReference type="GO" id="GO:0030151">
    <property type="term" value="F:molybdenum ion binding"/>
    <property type="evidence" value="ECO:0007669"/>
    <property type="project" value="UniProtKB-UniRule"/>
</dbReference>
<gene>
    <name evidence="7" type="ORF">IMZ28_01770</name>
</gene>
<dbReference type="PIRSF" id="PIRSF005763">
    <property type="entry name" value="Txn_reg_ModE"/>
    <property type="match status" value="1"/>
</dbReference>
<reference evidence="7 8" key="1">
    <citation type="submission" date="2020-10" db="EMBL/GenBank/DDBJ databases">
        <title>The genome of sulfurovum sp.</title>
        <authorList>
            <person name="Xie S."/>
            <person name="Shao Z."/>
            <person name="Jiang L."/>
        </authorList>
    </citation>
    <scope>NUCLEOTIDE SEQUENCE [LARGE SCALE GENOMIC DNA]</scope>
    <source>
        <strain evidence="7 8">ST-419</strain>
    </source>
</reference>
<dbReference type="GO" id="GO:0015689">
    <property type="term" value="P:molybdate ion transport"/>
    <property type="evidence" value="ECO:0007669"/>
    <property type="project" value="UniProtKB-UniRule"/>
</dbReference>
<evidence type="ECO:0000256" key="1">
    <source>
        <dbReference type="ARBA" id="ARBA00008110"/>
    </source>
</evidence>
<evidence type="ECO:0000259" key="6">
    <source>
        <dbReference type="PROSITE" id="PS51866"/>
    </source>
</evidence>
<dbReference type="SUPFAM" id="SSF50331">
    <property type="entry name" value="MOP-like"/>
    <property type="match status" value="2"/>
</dbReference>
<feature type="domain" description="Mop" evidence="6">
    <location>
        <begin position="123"/>
        <end position="189"/>
    </location>
</feature>
<dbReference type="InterPro" id="IPR036390">
    <property type="entry name" value="WH_DNA-bd_sf"/>
</dbReference>
<feature type="domain" description="Mop" evidence="6">
    <location>
        <begin position="194"/>
        <end position="260"/>
    </location>
</feature>
<dbReference type="KEGG" id="sinu:IMZ28_01770"/>
<dbReference type="InterPro" id="IPR004606">
    <property type="entry name" value="Mop_domain"/>
</dbReference>
<keyword evidence="4" id="KW-0677">Repeat</keyword>
<dbReference type="EMBL" id="CP063164">
    <property type="protein sequence ID" value="QOR62229.1"/>
    <property type="molecule type" value="Genomic_DNA"/>
</dbReference>
<dbReference type="InterPro" id="IPR016462">
    <property type="entry name" value="ModE"/>
</dbReference>
<evidence type="ECO:0000313" key="8">
    <source>
        <dbReference type="Proteomes" id="UP000595074"/>
    </source>
</evidence>
<dbReference type="NCBIfam" id="TIGR00638">
    <property type="entry name" value="Mop"/>
    <property type="match status" value="2"/>
</dbReference>
<dbReference type="SUPFAM" id="SSF46785">
    <property type="entry name" value="Winged helix' DNA-binding domain"/>
    <property type="match status" value="1"/>
</dbReference>
<dbReference type="AlphaFoldDB" id="A0A7M1S695"/>
<evidence type="ECO:0000256" key="5">
    <source>
        <dbReference type="PIRNR" id="PIRNR005763"/>
    </source>
</evidence>
<dbReference type="PANTHER" id="PTHR30432">
    <property type="entry name" value="TRANSCRIPTIONAL REGULATOR MODE"/>
    <property type="match status" value="1"/>
</dbReference>
<dbReference type="GO" id="GO:0003700">
    <property type="term" value="F:DNA-binding transcription factor activity"/>
    <property type="evidence" value="ECO:0007669"/>
    <property type="project" value="InterPro"/>
</dbReference>
<dbReference type="InterPro" id="IPR005116">
    <property type="entry name" value="Transp-assoc_OB_typ1"/>
</dbReference>
<keyword evidence="8" id="KW-1185">Reference proteome</keyword>
<evidence type="ECO:0000256" key="2">
    <source>
        <dbReference type="ARBA" id="ARBA00022448"/>
    </source>
</evidence>
<dbReference type="InterPro" id="IPR051815">
    <property type="entry name" value="Molybdate_resp_trans_reg"/>
</dbReference>
<keyword evidence="2 5" id="KW-0813">Transport</keyword>
<dbReference type="RefSeq" id="WP_197548931.1">
    <property type="nucleotide sequence ID" value="NZ_CP063164.1"/>
</dbReference>
<evidence type="ECO:0000256" key="4">
    <source>
        <dbReference type="ARBA" id="ARBA00022737"/>
    </source>
</evidence>
<evidence type="ECO:0000313" key="7">
    <source>
        <dbReference type="EMBL" id="QOR62229.1"/>
    </source>
</evidence>
<accession>A0A7M1S695</accession>
<keyword evidence="3 5" id="KW-0500">Molybdenum</keyword>
<dbReference type="InterPro" id="IPR036388">
    <property type="entry name" value="WH-like_DNA-bd_sf"/>
</dbReference>
<evidence type="ECO:0000256" key="3">
    <source>
        <dbReference type="ARBA" id="ARBA00022505"/>
    </source>
</evidence>
<dbReference type="PANTHER" id="PTHR30432:SF1">
    <property type="entry name" value="DNA-BINDING TRANSCRIPTIONAL DUAL REGULATOR MODE"/>
    <property type="match status" value="1"/>
</dbReference>
<dbReference type="InterPro" id="IPR008995">
    <property type="entry name" value="Mo/tungstate-bd_C_term_dom"/>
</dbReference>
<comment type="similarity">
    <text evidence="1 5">Belongs to the ModE family.</text>
</comment>
<organism evidence="7 8">
    <name type="scientific">Sulfurovum indicum</name>
    <dbReference type="NCBI Taxonomy" id="2779528"/>
    <lineage>
        <taxon>Bacteria</taxon>
        <taxon>Pseudomonadati</taxon>
        <taxon>Campylobacterota</taxon>
        <taxon>Epsilonproteobacteria</taxon>
        <taxon>Campylobacterales</taxon>
        <taxon>Sulfurovaceae</taxon>
        <taxon>Sulfurovum</taxon>
    </lineage>
</organism>
<dbReference type="InterPro" id="IPR003725">
    <property type="entry name" value="ModE-bd_N"/>
</dbReference>
<dbReference type="Proteomes" id="UP000595074">
    <property type="component" value="Chromosome"/>
</dbReference>
<name>A0A7M1S695_9BACT</name>
<dbReference type="PROSITE" id="PS51866">
    <property type="entry name" value="MOP"/>
    <property type="match status" value="2"/>
</dbReference>
<dbReference type="InterPro" id="IPR000847">
    <property type="entry name" value="LysR_HTH_N"/>
</dbReference>
<protein>
    <submittedName>
        <fullName evidence="7">TOBE domain-containing protein</fullName>
    </submittedName>
</protein>
<sequence>MELSSKLTVNMLGEPFLLEKRIELLYAIEKHGSISKAAKAVPMSYKSAWEAVDAMNNLSEEPIVQRETGGKNGGGTTITPYGMKLLETYRVLKEEHDRFLERLSQMRDIESRAFKTIGRLAMQISARNQIQGRVESLALGAVNANVCLKLKSGKKLVSVITKEAVENLGLEEGESVTAIFKSSTVMLAVPGKMELSARNSLKGSITRITVDEVNAEVIVDIGYHDVLVAVITVDALKALELKEGSSVIAIIKSSDVMLGR</sequence>
<dbReference type="Pfam" id="PF00126">
    <property type="entry name" value="HTH_1"/>
    <property type="match status" value="1"/>
</dbReference>
<dbReference type="Gene3D" id="1.10.10.10">
    <property type="entry name" value="Winged helix-like DNA-binding domain superfamily/Winged helix DNA-binding domain"/>
    <property type="match status" value="1"/>
</dbReference>
<dbReference type="Pfam" id="PF03459">
    <property type="entry name" value="TOBE"/>
    <property type="match status" value="2"/>
</dbReference>
<dbReference type="NCBIfam" id="TIGR00637">
    <property type="entry name" value="ModE_repress"/>
    <property type="match status" value="1"/>
</dbReference>